<dbReference type="GO" id="GO:0032049">
    <property type="term" value="P:cardiolipin biosynthetic process"/>
    <property type="evidence" value="ECO:0007669"/>
    <property type="project" value="UniProtKB-ARBA"/>
</dbReference>
<proteinExistence type="predicted"/>
<dbReference type="Gene3D" id="3.30.870.10">
    <property type="entry name" value="Endonuclease Chain A"/>
    <property type="match status" value="2"/>
</dbReference>
<name>A0A4R5KJS4_9BACL</name>
<sequence>MMQSEGLSTAGSGPQVPFLASASYPVRHGNAVRPLVDSGPTFRRICEAIEAARHSVWLAVTFMAPDFQMPDGRGTVLDVLDRAAARGLDVRIIFWRPNPESSGYGQAFAGSQADLELLGARGSRFRARWDRAHGYYCQHQKIWLMDAGHSSETTFVGGINPTFKVFEPGHMGEGQRHDVYVEVTGPSATDVHHNFVQRWNEASERMEADGVWGHNGDDDLPFPVHVSAPQGDSPVQIQRNIYAGRYSNSYPTPGGPLFNIAAGERSVSEQYIQAIDAACRSIYIENQAFPIPEVAVRLEEALKRGVDVVILVPAEPEEHVRAARHNPARKGFFDHIEALGRYENFALVGIAGPNEQGRRSAIYVHAKIMLVDDAWATIGSCNLHSNSLFGHSEMNAAIWDPKVVQTLRRQLLSEHLGQDTGQLDDRAALRLYRNVACENRLSGERGDFNWQGLAYSLDPTTYGE</sequence>
<dbReference type="Pfam" id="PF13091">
    <property type="entry name" value="PLDc_2"/>
    <property type="match status" value="2"/>
</dbReference>
<comment type="caution">
    <text evidence="2">The sequence shown here is derived from an EMBL/GenBank/DDBJ whole genome shotgun (WGS) entry which is preliminary data.</text>
</comment>
<dbReference type="InterPro" id="IPR001736">
    <property type="entry name" value="PLipase_D/transphosphatidylase"/>
</dbReference>
<dbReference type="AlphaFoldDB" id="A0A4R5KJS4"/>
<accession>A0A4R5KJS4</accession>
<reference evidence="2 3" key="1">
    <citation type="submission" date="2019-03" db="EMBL/GenBank/DDBJ databases">
        <title>This is whole genome sequence of Paenibacillus sp MS74 strain.</title>
        <authorList>
            <person name="Trinh H.N."/>
        </authorList>
    </citation>
    <scope>NUCLEOTIDE SEQUENCE [LARGE SCALE GENOMIC DNA]</scope>
    <source>
        <strain evidence="2 3">MS74</strain>
    </source>
</reference>
<protein>
    <submittedName>
        <fullName evidence="2">Phosphatidylserine/phosphatidylglycerophosphate/ cardiolipin synthase family protein</fullName>
    </submittedName>
</protein>
<dbReference type="Proteomes" id="UP000295636">
    <property type="component" value="Unassembled WGS sequence"/>
</dbReference>
<dbReference type="SUPFAM" id="SSF56024">
    <property type="entry name" value="Phospholipase D/nuclease"/>
    <property type="match status" value="2"/>
</dbReference>
<evidence type="ECO:0000313" key="2">
    <source>
        <dbReference type="EMBL" id="TDF95075.1"/>
    </source>
</evidence>
<feature type="domain" description="PLD phosphodiesterase" evidence="1">
    <location>
        <begin position="360"/>
        <end position="387"/>
    </location>
</feature>
<dbReference type="PROSITE" id="PS50035">
    <property type="entry name" value="PLD"/>
    <property type="match status" value="1"/>
</dbReference>
<dbReference type="SMART" id="SM00155">
    <property type="entry name" value="PLDc"/>
    <property type="match status" value="2"/>
</dbReference>
<dbReference type="GO" id="GO:0030572">
    <property type="term" value="F:phosphatidyltransferase activity"/>
    <property type="evidence" value="ECO:0007669"/>
    <property type="project" value="UniProtKB-ARBA"/>
</dbReference>
<dbReference type="OrthoDB" id="9762009at2"/>
<evidence type="ECO:0000259" key="1">
    <source>
        <dbReference type="PROSITE" id="PS50035"/>
    </source>
</evidence>
<dbReference type="RefSeq" id="WP_133231874.1">
    <property type="nucleotide sequence ID" value="NZ_SMRT01000011.1"/>
</dbReference>
<gene>
    <name evidence="2" type="ORF">E1757_21300</name>
</gene>
<keyword evidence="3" id="KW-1185">Reference proteome</keyword>
<dbReference type="PANTHER" id="PTHR21248:SF22">
    <property type="entry name" value="PHOSPHOLIPASE D"/>
    <property type="match status" value="1"/>
</dbReference>
<dbReference type="PANTHER" id="PTHR21248">
    <property type="entry name" value="CARDIOLIPIN SYNTHASE"/>
    <property type="match status" value="1"/>
</dbReference>
<organism evidence="2 3">
    <name type="scientific">Paenibacillus piri</name>
    <dbReference type="NCBI Taxonomy" id="2547395"/>
    <lineage>
        <taxon>Bacteria</taxon>
        <taxon>Bacillati</taxon>
        <taxon>Bacillota</taxon>
        <taxon>Bacilli</taxon>
        <taxon>Bacillales</taxon>
        <taxon>Paenibacillaceae</taxon>
        <taxon>Paenibacillus</taxon>
    </lineage>
</organism>
<dbReference type="EMBL" id="SMRT01000011">
    <property type="protein sequence ID" value="TDF95075.1"/>
    <property type="molecule type" value="Genomic_DNA"/>
</dbReference>
<evidence type="ECO:0000313" key="3">
    <source>
        <dbReference type="Proteomes" id="UP000295636"/>
    </source>
</evidence>
<dbReference type="InterPro" id="IPR025202">
    <property type="entry name" value="PLD-like_dom"/>
</dbReference>